<dbReference type="Proteomes" id="UP000504636">
    <property type="component" value="Unplaced"/>
</dbReference>
<dbReference type="RefSeq" id="XP_033582792.1">
    <property type="nucleotide sequence ID" value="XM_033718768.1"/>
</dbReference>
<keyword evidence="4" id="KW-0378">Hydrolase</keyword>
<evidence type="ECO:0000256" key="4">
    <source>
        <dbReference type="ARBA" id="ARBA00022801"/>
    </source>
</evidence>
<dbReference type="CDD" id="cd11375">
    <property type="entry name" value="Peptidase_M54"/>
    <property type="match status" value="1"/>
</dbReference>
<evidence type="ECO:0000256" key="6">
    <source>
        <dbReference type="ARBA" id="ARBA00023049"/>
    </source>
</evidence>
<dbReference type="GO" id="GO:0046872">
    <property type="term" value="F:metal ion binding"/>
    <property type="evidence" value="ECO:0007669"/>
    <property type="project" value="UniProtKB-KW"/>
</dbReference>
<evidence type="ECO:0000313" key="8">
    <source>
        <dbReference type="EMBL" id="KAF2815828.1"/>
    </source>
</evidence>
<dbReference type="AlphaFoldDB" id="A0A6A6Z4S4"/>
<name>A0A6A6Z4S4_9PEZI</name>
<evidence type="ECO:0000256" key="7">
    <source>
        <dbReference type="SAM" id="MobiDB-lite"/>
    </source>
</evidence>
<dbReference type="Pfam" id="PF07998">
    <property type="entry name" value="Peptidase_M54"/>
    <property type="match status" value="1"/>
</dbReference>
<evidence type="ECO:0008006" key="11">
    <source>
        <dbReference type="Google" id="ProtNLM"/>
    </source>
</evidence>
<keyword evidence="9" id="KW-1185">Reference proteome</keyword>
<dbReference type="PANTHER" id="PTHR15910:SF1">
    <property type="entry name" value="ARCHAEMETZINCIN-2"/>
    <property type="match status" value="1"/>
</dbReference>
<feature type="region of interest" description="Disordered" evidence="7">
    <location>
        <begin position="198"/>
        <end position="217"/>
    </location>
</feature>
<dbReference type="Gene3D" id="3.40.390.10">
    <property type="entry name" value="Collagenase (Catalytic Domain)"/>
    <property type="match status" value="1"/>
</dbReference>
<evidence type="ECO:0000256" key="3">
    <source>
        <dbReference type="ARBA" id="ARBA00022723"/>
    </source>
</evidence>
<dbReference type="InterPro" id="IPR024079">
    <property type="entry name" value="MetalloPept_cat_dom_sf"/>
</dbReference>
<comment type="cofactor">
    <cofactor evidence="1">
        <name>Zn(2+)</name>
        <dbReference type="ChEBI" id="CHEBI:29105"/>
    </cofactor>
</comment>
<keyword evidence="2" id="KW-0645">Protease</keyword>
<keyword evidence="6" id="KW-0482">Metalloprotease</keyword>
<dbReference type="GO" id="GO:0006508">
    <property type="term" value="P:proteolysis"/>
    <property type="evidence" value="ECO:0007669"/>
    <property type="project" value="UniProtKB-KW"/>
</dbReference>
<evidence type="ECO:0000313" key="10">
    <source>
        <dbReference type="RefSeq" id="XP_033582792.1"/>
    </source>
</evidence>
<dbReference type="PANTHER" id="PTHR15910">
    <property type="entry name" value="ARCHAEMETZINCIN"/>
    <property type="match status" value="1"/>
</dbReference>
<protein>
    <recommendedName>
        <fullName evidence="11">Zincin</fullName>
    </recommendedName>
</protein>
<organism evidence="8">
    <name type="scientific">Mytilinidion resinicola</name>
    <dbReference type="NCBI Taxonomy" id="574789"/>
    <lineage>
        <taxon>Eukaryota</taxon>
        <taxon>Fungi</taxon>
        <taxon>Dikarya</taxon>
        <taxon>Ascomycota</taxon>
        <taxon>Pezizomycotina</taxon>
        <taxon>Dothideomycetes</taxon>
        <taxon>Pleosporomycetidae</taxon>
        <taxon>Mytilinidiales</taxon>
        <taxon>Mytilinidiaceae</taxon>
        <taxon>Mytilinidion</taxon>
    </lineage>
</organism>
<reference evidence="10" key="3">
    <citation type="submission" date="2025-04" db="UniProtKB">
        <authorList>
            <consortium name="RefSeq"/>
        </authorList>
    </citation>
    <scope>IDENTIFICATION</scope>
    <source>
        <strain evidence="10">CBS 304.34</strain>
    </source>
</reference>
<keyword evidence="5" id="KW-0862">Zinc</keyword>
<accession>A0A6A6Z4S4</accession>
<dbReference type="EMBL" id="MU003693">
    <property type="protein sequence ID" value="KAF2815828.1"/>
    <property type="molecule type" value="Genomic_DNA"/>
</dbReference>
<evidence type="ECO:0000256" key="2">
    <source>
        <dbReference type="ARBA" id="ARBA00022670"/>
    </source>
</evidence>
<reference evidence="8 10" key="1">
    <citation type="journal article" date="2020" name="Stud. Mycol.">
        <title>101 Dothideomycetes genomes: a test case for predicting lifestyles and emergence of pathogens.</title>
        <authorList>
            <person name="Haridas S."/>
            <person name="Albert R."/>
            <person name="Binder M."/>
            <person name="Bloem J."/>
            <person name="Labutti K."/>
            <person name="Salamov A."/>
            <person name="Andreopoulos B."/>
            <person name="Baker S."/>
            <person name="Barry K."/>
            <person name="Bills G."/>
            <person name="Bluhm B."/>
            <person name="Cannon C."/>
            <person name="Castanera R."/>
            <person name="Culley D."/>
            <person name="Daum C."/>
            <person name="Ezra D."/>
            <person name="Gonzalez J."/>
            <person name="Henrissat B."/>
            <person name="Kuo A."/>
            <person name="Liang C."/>
            <person name="Lipzen A."/>
            <person name="Lutzoni F."/>
            <person name="Magnuson J."/>
            <person name="Mondo S."/>
            <person name="Nolan M."/>
            <person name="Ohm R."/>
            <person name="Pangilinan J."/>
            <person name="Park H.-J."/>
            <person name="Ramirez L."/>
            <person name="Alfaro M."/>
            <person name="Sun H."/>
            <person name="Tritt A."/>
            <person name="Yoshinaga Y."/>
            <person name="Zwiers L.-H."/>
            <person name="Turgeon B."/>
            <person name="Goodwin S."/>
            <person name="Spatafora J."/>
            <person name="Crous P."/>
            <person name="Grigoriev I."/>
        </authorList>
    </citation>
    <scope>NUCLEOTIDE SEQUENCE</scope>
    <source>
        <strain evidence="8 10">CBS 304.34</strain>
    </source>
</reference>
<proteinExistence type="predicted"/>
<dbReference type="OrthoDB" id="2365600at2759"/>
<dbReference type="SUPFAM" id="SSF55486">
    <property type="entry name" value="Metalloproteases ('zincins'), catalytic domain"/>
    <property type="match status" value="1"/>
</dbReference>
<evidence type="ECO:0000256" key="1">
    <source>
        <dbReference type="ARBA" id="ARBA00001947"/>
    </source>
</evidence>
<evidence type="ECO:0000313" key="9">
    <source>
        <dbReference type="Proteomes" id="UP000504636"/>
    </source>
</evidence>
<evidence type="ECO:0000256" key="5">
    <source>
        <dbReference type="ARBA" id="ARBA00022833"/>
    </source>
</evidence>
<sequence length="348" mass="38197">MTHNVNFAQTWSQVQSGSAKKEVYVPPPDIRDVVDYLSAYYHGMTVKILPPSTATFTAWEDKKSRVARVSAKSSKTPLIGLKTSKEIIGIRTRPSLDKAYEAQLNLDDLLDAAIAMLPSDAFALLFLVQQDLYQSPEDEFVCGLAYGSSRVSVVSMARYHPGLDTRQEVERDHAWPASHCAAYVADCCDEAMDDSNQISKRGKNEARRKKSQQASDAIDVEQHAGSPLRAAIAAHTALPPLSSSVDPVTLTGLWLGRICRTASHEVAHCFGIGHCTYYACNMQGSASIREDARQAPYLCPVDWAKLQKATGADAVERSNALIRYCNEKREIHLFAALGSWLESIGYGA</sequence>
<gene>
    <name evidence="8 10" type="ORF">BDZ99DRAFT_457782</name>
</gene>
<reference evidence="10" key="2">
    <citation type="submission" date="2020-04" db="EMBL/GenBank/DDBJ databases">
        <authorList>
            <consortium name="NCBI Genome Project"/>
        </authorList>
    </citation>
    <scope>NUCLEOTIDE SEQUENCE</scope>
    <source>
        <strain evidence="10">CBS 304.34</strain>
    </source>
</reference>
<dbReference type="InterPro" id="IPR012962">
    <property type="entry name" value="Pept_M54_archaemetzincn"/>
</dbReference>
<keyword evidence="3" id="KW-0479">Metal-binding</keyword>
<dbReference type="GeneID" id="54459661"/>
<dbReference type="GO" id="GO:0008237">
    <property type="term" value="F:metallopeptidase activity"/>
    <property type="evidence" value="ECO:0007669"/>
    <property type="project" value="UniProtKB-KW"/>
</dbReference>